<evidence type="ECO:0000259" key="5">
    <source>
        <dbReference type="Pfam" id="PF00082"/>
    </source>
</evidence>
<dbReference type="OrthoDB" id="4803627at2759"/>
<comment type="caution">
    <text evidence="3">Lacks conserved residue(s) required for the propagation of feature annotation.</text>
</comment>
<organism evidence="6 7">
    <name type="scientific">Coptis chinensis</name>
    <dbReference type="NCBI Taxonomy" id="261450"/>
    <lineage>
        <taxon>Eukaryota</taxon>
        <taxon>Viridiplantae</taxon>
        <taxon>Streptophyta</taxon>
        <taxon>Embryophyta</taxon>
        <taxon>Tracheophyta</taxon>
        <taxon>Spermatophyta</taxon>
        <taxon>Magnoliopsida</taxon>
        <taxon>Ranunculales</taxon>
        <taxon>Ranunculaceae</taxon>
        <taxon>Coptidoideae</taxon>
        <taxon>Coptis</taxon>
    </lineage>
</organism>
<keyword evidence="2" id="KW-0732">Signal</keyword>
<evidence type="ECO:0000256" key="3">
    <source>
        <dbReference type="PROSITE-ProRule" id="PRU01240"/>
    </source>
</evidence>
<reference evidence="6 7" key="1">
    <citation type="submission" date="2020-10" db="EMBL/GenBank/DDBJ databases">
        <title>The Coptis chinensis genome and diversification of protoberbering-type alkaloids.</title>
        <authorList>
            <person name="Wang B."/>
            <person name="Shu S."/>
            <person name="Song C."/>
            <person name="Liu Y."/>
        </authorList>
    </citation>
    <scope>NUCLEOTIDE SEQUENCE [LARGE SCALE GENOMIC DNA]</scope>
    <source>
        <strain evidence="6">HL-2020</strain>
        <tissue evidence="6">Leaf</tissue>
    </source>
</reference>
<evidence type="ECO:0000256" key="2">
    <source>
        <dbReference type="ARBA" id="ARBA00022729"/>
    </source>
</evidence>
<evidence type="ECO:0000256" key="4">
    <source>
        <dbReference type="SAM" id="MobiDB-lite"/>
    </source>
</evidence>
<evidence type="ECO:0000256" key="1">
    <source>
        <dbReference type="ARBA" id="ARBA00011073"/>
    </source>
</evidence>
<sequence>MVESDERRRHLKVTPSSETPTPIDQMAFAVNSGSRFQASFVGTRKKEPFVCNHCGNTGHTKDRYFKQYPELRFKTSSQNYSKNRAPRTAAVAEASFETLSDAPADINQLRAEFYKADGNFASEEKSPHDTNGYGTHTASTVAGPEKEDASFLGIAKGTLRGAVPSAKIAVYKVCFQGRCYEHDILAGVHDAIADGVDVMSISLGHPELLETFVDDPIAIGAFHAMQKGTLVFAGAGNEGPGLKTRNDAPWILTSGASTIDRRIISNVVLGNDMALKASSCSIIATIRKLLRSTLTSEEFRVVPSPPCFKPGRKNANLALLGGCLCVTLHYGGWPEIWMMKDYMSKARGIRNTPYGEKPNTGTKFLLLPKGKGGGLLLWHNEVVLVSYDPKIESLKDIRCHEKLRADVEGANKK</sequence>
<dbReference type="InterPro" id="IPR036852">
    <property type="entry name" value="Peptidase_S8/S53_dom_sf"/>
</dbReference>
<dbReference type="PROSITE" id="PS51892">
    <property type="entry name" value="SUBTILASE"/>
    <property type="match status" value="1"/>
</dbReference>
<keyword evidence="7" id="KW-1185">Reference proteome</keyword>
<accession>A0A835MGR7</accession>
<feature type="domain" description="Peptidase S8/S53" evidence="5">
    <location>
        <begin position="107"/>
        <end position="243"/>
    </location>
</feature>
<protein>
    <recommendedName>
        <fullName evidence="5">Peptidase S8/S53 domain-containing protein</fullName>
    </recommendedName>
</protein>
<dbReference type="Pfam" id="PF00082">
    <property type="entry name" value="Peptidase_S8"/>
    <property type="match status" value="1"/>
</dbReference>
<dbReference type="GO" id="GO:0006508">
    <property type="term" value="P:proteolysis"/>
    <property type="evidence" value="ECO:0007669"/>
    <property type="project" value="InterPro"/>
</dbReference>
<dbReference type="Proteomes" id="UP000631114">
    <property type="component" value="Unassembled WGS sequence"/>
</dbReference>
<dbReference type="PANTHER" id="PTHR10795">
    <property type="entry name" value="PROPROTEIN CONVERTASE SUBTILISIN/KEXIN"/>
    <property type="match status" value="1"/>
</dbReference>
<dbReference type="GO" id="GO:0004252">
    <property type="term" value="F:serine-type endopeptidase activity"/>
    <property type="evidence" value="ECO:0007669"/>
    <property type="project" value="InterPro"/>
</dbReference>
<dbReference type="Gene3D" id="3.40.50.200">
    <property type="entry name" value="Peptidase S8/S53 domain"/>
    <property type="match status" value="1"/>
</dbReference>
<comment type="similarity">
    <text evidence="1 3">Belongs to the peptidase S8 family.</text>
</comment>
<dbReference type="InterPro" id="IPR045051">
    <property type="entry name" value="SBT"/>
</dbReference>
<comment type="caution">
    <text evidence="6">The sequence shown here is derived from an EMBL/GenBank/DDBJ whole genome shotgun (WGS) entry which is preliminary data.</text>
</comment>
<proteinExistence type="inferred from homology"/>
<dbReference type="AlphaFoldDB" id="A0A835MGR7"/>
<name>A0A835MGR7_9MAGN</name>
<evidence type="ECO:0000313" key="6">
    <source>
        <dbReference type="EMBL" id="KAF9626559.1"/>
    </source>
</evidence>
<dbReference type="InterPro" id="IPR000209">
    <property type="entry name" value="Peptidase_S8/S53_dom"/>
</dbReference>
<dbReference type="SUPFAM" id="SSF52743">
    <property type="entry name" value="Subtilisin-like"/>
    <property type="match status" value="1"/>
</dbReference>
<evidence type="ECO:0000313" key="7">
    <source>
        <dbReference type="Proteomes" id="UP000631114"/>
    </source>
</evidence>
<gene>
    <name evidence="6" type="ORF">IFM89_035174</name>
</gene>
<dbReference type="Gene3D" id="3.50.30.30">
    <property type="match status" value="1"/>
</dbReference>
<feature type="region of interest" description="Disordered" evidence="4">
    <location>
        <begin position="1"/>
        <end position="22"/>
    </location>
</feature>
<dbReference type="EMBL" id="JADFTS010000001">
    <property type="protein sequence ID" value="KAF9626559.1"/>
    <property type="molecule type" value="Genomic_DNA"/>
</dbReference>